<dbReference type="SUPFAM" id="SSF50249">
    <property type="entry name" value="Nucleic acid-binding proteins"/>
    <property type="match status" value="1"/>
</dbReference>
<dbReference type="OrthoDB" id="36762at10239"/>
<dbReference type="Pfam" id="PF00313">
    <property type="entry name" value="CSD"/>
    <property type="match status" value="1"/>
</dbReference>
<evidence type="ECO:0000256" key="3">
    <source>
        <dbReference type="ARBA" id="ARBA00023159"/>
    </source>
</evidence>
<proteinExistence type="predicted"/>
<reference evidence="6 7" key="1">
    <citation type="submission" date="2010-11" db="EMBL/GenBank/DDBJ databases">
        <title>The Genome Sequence of Pseudoalteromonas phage pYD6-A.</title>
        <authorList>
            <consortium name="The Broad Institute Genome Sequencing Platform"/>
            <person name="Henn M.R."/>
            <person name="Wolf A."/>
            <person name="Jost G."/>
            <person name="Levin J."/>
            <person name="Malboeuf C."/>
            <person name="Casali M."/>
            <person name="Russ C."/>
            <person name="Lennon N."/>
            <person name="Chapman S.B."/>
            <person name="Erlich R."/>
            <person name="Young S.K."/>
            <person name="Yandava C."/>
            <person name="Zeng Q."/>
            <person name="Alvarado L."/>
            <person name="Anderson S."/>
            <person name="Berlin A."/>
            <person name="Chen Z."/>
            <person name="Freedman E."/>
            <person name="Gellesch M."/>
            <person name="Goldberg J."/>
            <person name="Green L."/>
            <person name="Griggs A."/>
            <person name="Gujja S."/>
            <person name="Heilman E.R."/>
            <person name="Heiman D."/>
            <person name="Hollinger A."/>
            <person name="Howarth C."/>
            <person name="Larson L."/>
            <person name="Mehta T."/>
            <person name="Pearson M."/>
            <person name="Roberts A."/>
            <person name="Ryan E."/>
            <person name="Saif S."/>
            <person name="Shea T."/>
            <person name="Shenoy N."/>
            <person name="Sisk P."/>
            <person name="Stolte C."/>
            <person name="Sykes S."/>
            <person name="White J."/>
            <person name="Haas B."/>
            <person name="Nusbaum C."/>
            <person name="Birren B."/>
        </authorList>
    </citation>
    <scope>NUCLEOTIDE SEQUENCE [LARGE SCALE GENOMIC DNA]</scope>
    <source>
        <strain evidence="7">pYD6-A</strain>
    </source>
</reference>
<evidence type="ECO:0000256" key="4">
    <source>
        <dbReference type="ARBA" id="ARBA00023163"/>
    </source>
</evidence>
<dbReference type="GeneID" id="15010789"/>
<dbReference type="InterPro" id="IPR012156">
    <property type="entry name" value="Cold_shock_CspA"/>
</dbReference>
<dbReference type="Gene3D" id="2.40.50.140">
    <property type="entry name" value="Nucleic acid-binding proteins"/>
    <property type="match status" value="1"/>
</dbReference>
<dbReference type="RefSeq" id="YP_007674254.1">
    <property type="nucleotide sequence ID" value="NC_020849.1"/>
</dbReference>
<dbReference type="KEGG" id="vg:15010789"/>
<dbReference type="PANTHER" id="PTHR46565:SF20">
    <property type="entry name" value="COLD SHOCK DOMAIN-CONTAINING PROTEIN 4"/>
    <property type="match status" value="1"/>
</dbReference>
<dbReference type="PIRSF" id="PIRSF002599">
    <property type="entry name" value="Cold_shock_A"/>
    <property type="match status" value="1"/>
</dbReference>
<sequence length="70" mass="7776">MNTQLTAKVTWFSKVKGFGFATAEGVEGDIMVHQSVIAMDGYRFLKPNQEITIEGTEKTERGLRASKIIV</sequence>
<evidence type="ECO:0000313" key="7">
    <source>
        <dbReference type="Proteomes" id="UP000204048"/>
    </source>
</evidence>
<keyword evidence="7" id="KW-1185">Reference proteome</keyword>
<evidence type="ECO:0000256" key="1">
    <source>
        <dbReference type="ARBA" id="ARBA00023015"/>
    </source>
</evidence>
<dbReference type="InterPro" id="IPR012340">
    <property type="entry name" value="NA-bd_OB-fold"/>
</dbReference>
<keyword evidence="2" id="KW-0238">DNA-binding</keyword>
<dbReference type="Proteomes" id="UP000204048">
    <property type="component" value="Segment"/>
</dbReference>
<keyword evidence="3" id="KW-0010">Activator</keyword>
<accession>M4SRZ2</accession>
<dbReference type="EMBL" id="JF974296">
    <property type="protein sequence ID" value="AGH57576.1"/>
    <property type="molecule type" value="Genomic_DNA"/>
</dbReference>
<evidence type="ECO:0000256" key="2">
    <source>
        <dbReference type="ARBA" id="ARBA00023125"/>
    </source>
</evidence>
<evidence type="ECO:0000313" key="6">
    <source>
        <dbReference type="EMBL" id="AGH57576.1"/>
    </source>
</evidence>
<dbReference type="PANTHER" id="PTHR46565">
    <property type="entry name" value="COLD SHOCK DOMAIN PROTEIN 2"/>
    <property type="match status" value="1"/>
</dbReference>
<protein>
    <recommendedName>
        <fullName evidence="5">CSD domain-containing protein</fullName>
    </recommendedName>
</protein>
<dbReference type="GO" id="GO:0003677">
    <property type="term" value="F:DNA binding"/>
    <property type="evidence" value="ECO:0007669"/>
    <property type="project" value="UniProtKB-KW"/>
</dbReference>
<name>M4SRZ2_9CAUD</name>
<dbReference type="PROSITE" id="PS51857">
    <property type="entry name" value="CSD_2"/>
    <property type="match status" value="1"/>
</dbReference>
<keyword evidence="1" id="KW-0805">Transcription regulation</keyword>
<evidence type="ECO:0000259" key="5">
    <source>
        <dbReference type="PROSITE" id="PS51857"/>
    </source>
</evidence>
<feature type="domain" description="CSD" evidence="5">
    <location>
        <begin position="4"/>
        <end position="70"/>
    </location>
</feature>
<dbReference type="InterPro" id="IPR002059">
    <property type="entry name" value="CSP_DNA-bd"/>
</dbReference>
<keyword evidence="4" id="KW-0804">Transcription</keyword>
<gene>
    <name evidence="6" type="ORF">PYDG_00045</name>
</gene>
<organism evidence="6 7">
    <name type="scientific">Pseudoalteromonas phage pYD6-A</name>
    <dbReference type="NCBI Taxonomy" id="754052"/>
    <lineage>
        <taxon>Viruses</taxon>
        <taxon>Duplodnaviria</taxon>
        <taxon>Heunggongvirae</taxon>
        <taxon>Uroviricota</taxon>
        <taxon>Caudoviricetes</taxon>
        <taxon>Schitoviridae</taxon>
        <taxon>Fuhrmanvirinae</taxon>
        <taxon>Matsuvirus</taxon>
        <taxon>Matsuvirus pYD6A</taxon>
    </lineage>
</organism>